<comment type="caution">
    <text evidence="1">The sequence shown here is derived from an EMBL/GenBank/DDBJ whole genome shotgun (WGS) entry which is preliminary data.</text>
</comment>
<name>A0A9Q2S821_RHOHA</name>
<evidence type="ECO:0000313" key="1">
    <source>
        <dbReference type="EMBL" id="MBM4567424.1"/>
    </source>
</evidence>
<reference evidence="2" key="2">
    <citation type="journal article" date="2020" name="Environ. Microbiol.">
        <title>The novel and transferable erm(51) gene confers Macrolides, Lincosamides, and Streptogramins B (MLSB) resistance to clonal Rhodococcus equi in the environment.</title>
        <authorList>
            <person name="Huber L."/>
            <person name="Giguere S."/>
            <person name="Slovis N.M."/>
            <person name="Alvarez-Narvaez S."/>
            <person name="Hart K.A."/>
            <person name="Greiter M."/>
            <person name="Morris E.R.A."/>
            <person name="Cohen N.D."/>
        </authorList>
    </citation>
    <scope>NUCLEOTIDE SEQUENCE</scope>
    <source>
        <strain evidence="2">Lh_116_1</strain>
    </source>
</reference>
<proteinExistence type="predicted"/>
<accession>A0A9Q2S821</accession>
<dbReference type="EMBL" id="WVBC01000030">
    <property type="protein sequence ID" value="NKT78145.1"/>
    <property type="molecule type" value="Genomic_DNA"/>
</dbReference>
<gene>
    <name evidence="1" type="ORF">GS441_18965</name>
    <name evidence="2" type="ORF">GS882_08515</name>
</gene>
<dbReference type="Proteomes" id="UP000603463">
    <property type="component" value="Unassembled WGS sequence"/>
</dbReference>
<reference evidence="1" key="1">
    <citation type="submission" date="2019-11" db="EMBL/GenBank/DDBJ databases">
        <title>Spread of Macrolides and rifampicin resistant Rhodococcus equi in clinical isolates in the USA.</title>
        <authorList>
            <person name="Alvarez-Narvaez S."/>
            <person name="Huber L."/>
            <person name="Cohen N.D."/>
            <person name="Slovis N."/>
            <person name="Greiter M."/>
            <person name="Giguere S."/>
            <person name="Hart K."/>
        </authorList>
    </citation>
    <scope>NUCLEOTIDE SEQUENCE</scope>
    <source>
        <strain evidence="1">Lh_17</strain>
    </source>
</reference>
<dbReference type="AlphaFoldDB" id="A0A9Q2S821"/>
<protein>
    <submittedName>
        <fullName evidence="1">Uncharacterized protein</fullName>
    </submittedName>
</protein>
<dbReference type="Proteomes" id="UP000808906">
    <property type="component" value="Unassembled WGS sequence"/>
</dbReference>
<sequence>MDMSEYRIVRDAWAGYEVQVRRWWLPFWVQKGFTNTFSSIEDARDYALNGDVVERGRTTVTPKEKP</sequence>
<organism evidence="1 3">
    <name type="scientific">Rhodococcus hoagii</name>
    <name type="common">Corynebacterium equii</name>
    <dbReference type="NCBI Taxonomy" id="43767"/>
    <lineage>
        <taxon>Bacteria</taxon>
        <taxon>Bacillati</taxon>
        <taxon>Actinomycetota</taxon>
        <taxon>Actinomycetes</taxon>
        <taxon>Mycobacteriales</taxon>
        <taxon>Nocardiaceae</taxon>
        <taxon>Prescottella</taxon>
    </lineage>
</organism>
<dbReference type="EMBL" id="WUXR01000012">
    <property type="protein sequence ID" value="MBM4567424.1"/>
    <property type="molecule type" value="Genomic_DNA"/>
</dbReference>
<evidence type="ECO:0000313" key="2">
    <source>
        <dbReference type="EMBL" id="NKT78145.1"/>
    </source>
</evidence>
<evidence type="ECO:0000313" key="3">
    <source>
        <dbReference type="Proteomes" id="UP000808906"/>
    </source>
</evidence>